<evidence type="ECO:0000256" key="1">
    <source>
        <dbReference type="ARBA" id="ARBA00004651"/>
    </source>
</evidence>
<dbReference type="PROSITE" id="PS50928">
    <property type="entry name" value="ABC_TM1"/>
    <property type="match status" value="1"/>
</dbReference>
<keyword evidence="6 7" id="KW-0472">Membrane</keyword>
<dbReference type="Pfam" id="PF00528">
    <property type="entry name" value="BPD_transp_1"/>
    <property type="match status" value="1"/>
</dbReference>
<evidence type="ECO:0000256" key="2">
    <source>
        <dbReference type="ARBA" id="ARBA00022448"/>
    </source>
</evidence>
<dbReference type="InterPro" id="IPR000515">
    <property type="entry name" value="MetI-like"/>
</dbReference>
<keyword evidence="10" id="KW-1185">Reference proteome</keyword>
<evidence type="ECO:0000256" key="5">
    <source>
        <dbReference type="ARBA" id="ARBA00022989"/>
    </source>
</evidence>
<evidence type="ECO:0000256" key="7">
    <source>
        <dbReference type="RuleBase" id="RU363032"/>
    </source>
</evidence>
<accession>A0A348HDA4</accession>
<dbReference type="InterPro" id="IPR045621">
    <property type="entry name" value="BPD_transp_1_N"/>
</dbReference>
<dbReference type="KEGG" id="zpl:ZBT109_0830"/>
<dbReference type="EMBL" id="AP018933">
    <property type="protein sequence ID" value="BBG29606.1"/>
    <property type="molecule type" value="Genomic_DNA"/>
</dbReference>
<feature type="domain" description="ABC transmembrane type-1" evidence="8">
    <location>
        <begin position="97"/>
        <end position="302"/>
    </location>
</feature>
<dbReference type="Proteomes" id="UP000267342">
    <property type="component" value="Chromosome"/>
</dbReference>
<feature type="transmembrane region" description="Helical" evidence="7">
    <location>
        <begin position="283"/>
        <end position="306"/>
    </location>
</feature>
<dbReference type="GO" id="GO:0055085">
    <property type="term" value="P:transmembrane transport"/>
    <property type="evidence" value="ECO:0007669"/>
    <property type="project" value="InterPro"/>
</dbReference>
<feature type="transmembrane region" description="Helical" evidence="7">
    <location>
        <begin position="244"/>
        <end position="263"/>
    </location>
</feature>
<comment type="subcellular location">
    <subcellularLocation>
        <location evidence="1 7">Cell membrane</location>
        <topology evidence="1 7">Multi-pass membrane protein</topology>
    </subcellularLocation>
</comment>
<evidence type="ECO:0000313" key="9">
    <source>
        <dbReference type="EMBL" id="BBG29606.1"/>
    </source>
</evidence>
<dbReference type="SUPFAM" id="SSF161098">
    <property type="entry name" value="MetI-like"/>
    <property type="match status" value="1"/>
</dbReference>
<dbReference type="GO" id="GO:0005886">
    <property type="term" value="C:plasma membrane"/>
    <property type="evidence" value="ECO:0007669"/>
    <property type="project" value="UniProtKB-SubCell"/>
</dbReference>
<dbReference type="Pfam" id="PF19300">
    <property type="entry name" value="BPD_transp_1_N"/>
    <property type="match status" value="1"/>
</dbReference>
<keyword evidence="5 7" id="KW-1133">Transmembrane helix</keyword>
<dbReference type="PANTHER" id="PTHR43163:SF3">
    <property type="entry name" value="PEPTIDE ABC TRANSPORTER PERMEASE PROTEIN"/>
    <property type="match status" value="1"/>
</dbReference>
<evidence type="ECO:0000256" key="3">
    <source>
        <dbReference type="ARBA" id="ARBA00022475"/>
    </source>
</evidence>
<feature type="transmembrane region" description="Helical" evidence="7">
    <location>
        <begin position="133"/>
        <end position="159"/>
    </location>
</feature>
<dbReference type="Gene3D" id="1.10.3720.10">
    <property type="entry name" value="MetI-like"/>
    <property type="match status" value="1"/>
</dbReference>
<dbReference type="InterPro" id="IPR035906">
    <property type="entry name" value="MetI-like_sf"/>
</dbReference>
<dbReference type="AlphaFoldDB" id="A0A348HDA4"/>
<dbReference type="RefSeq" id="WP_027706265.1">
    <property type="nucleotide sequence ID" value="NZ_AP018933.1"/>
</dbReference>
<feature type="transmembrane region" description="Helical" evidence="7">
    <location>
        <begin position="179"/>
        <end position="196"/>
    </location>
</feature>
<organism evidence="9 10">
    <name type="scientific">Zymobacter palmae</name>
    <dbReference type="NCBI Taxonomy" id="33074"/>
    <lineage>
        <taxon>Bacteria</taxon>
        <taxon>Pseudomonadati</taxon>
        <taxon>Pseudomonadota</taxon>
        <taxon>Gammaproteobacteria</taxon>
        <taxon>Oceanospirillales</taxon>
        <taxon>Halomonadaceae</taxon>
        <taxon>Zymobacter group</taxon>
        <taxon>Zymobacter</taxon>
    </lineage>
</organism>
<evidence type="ECO:0000256" key="4">
    <source>
        <dbReference type="ARBA" id="ARBA00022692"/>
    </source>
</evidence>
<keyword evidence="3" id="KW-1003">Cell membrane</keyword>
<dbReference type="PANTHER" id="PTHR43163">
    <property type="entry name" value="DIPEPTIDE TRANSPORT SYSTEM PERMEASE PROTEIN DPPB-RELATED"/>
    <property type="match status" value="1"/>
</dbReference>
<proteinExistence type="inferred from homology"/>
<reference evidence="9 10" key="1">
    <citation type="submission" date="2018-09" db="EMBL/GenBank/DDBJ databases">
        <title>Zymobacter palmae IAM14233 (=T109) whole genome analysis.</title>
        <authorList>
            <person name="Yanase H."/>
        </authorList>
    </citation>
    <scope>NUCLEOTIDE SEQUENCE [LARGE SCALE GENOMIC DNA]</scope>
    <source>
        <strain evidence="9 10">IAM14233</strain>
    </source>
</reference>
<feature type="transmembrane region" description="Helical" evidence="7">
    <location>
        <begin position="99"/>
        <end position="121"/>
    </location>
</feature>
<sequence length="318" mass="34367">MHIFKAMLWRVGKVAITLLVLSLILFWLLSLIRGDAASARLGSTGGADQVAALRHALHLDQSFVTRYGTWLMHMLHGDFGHSDVSGDPVMPLLVVRGKASLLLGAVTIALLVPLAIVLGVWSGLHEGQWSDRLISTLSLVGLGTPEFVIGTLLVALLSFTLHWLPALSLWHDGMSYREWALIMVMPVLTLLSVCLAQNVRLIRAGTLAATRSEACQMARLNGFSEGQVIMHWIMPMAMITYVPLLARYVTALLSGALIAETLFSWPGLASTLLDATQSRDVPVIMAIAMLICTFTVVVNALADGLARLASPAARREAS</sequence>
<gene>
    <name evidence="9" type="ORF">ZBT109_0830</name>
</gene>
<protein>
    <submittedName>
        <fullName evidence="9">Binding-protein-dependent transport systems inner membrane component</fullName>
    </submittedName>
</protein>
<comment type="similarity">
    <text evidence="7">Belongs to the binding-protein-dependent transport system permease family.</text>
</comment>
<keyword evidence="4 7" id="KW-0812">Transmembrane</keyword>
<dbReference type="CDD" id="cd06261">
    <property type="entry name" value="TM_PBP2"/>
    <property type="match status" value="1"/>
</dbReference>
<keyword evidence="2 7" id="KW-0813">Transport</keyword>
<name>A0A348HDA4_9GAMM</name>
<evidence type="ECO:0000313" key="10">
    <source>
        <dbReference type="Proteomes" id="UP000267342"/>
    </source>
</evidence>
<evidence type="ECO:0000259" key="8">
    <source>
        <dbReference type="PROSITE" id="PS50928"/>
    </source>
</evidence>
<dbReference type="STRING" id="1123510.GCA_000620025_01593"/>
<evidence type="ECO:0000256" key="6">
    <source>
        <dbReference type="ARBA" id="ARBA00023136"/>
    </source>
</evidence>